<keyword evidence="2 4" id="KW-0645">Protease</keyword>
<dbReference type="EMBL" id="UIGI01000002">
    <property type="protein sequence ID" value="SUY92792.1"/>
    <property type="molecule type" value="Genomic_DNA"/>
</dbReference>
<dbReference type="GO" id="GO:0016020">
    <property type="term" value="C:membrane"/>
    <property type="evidence" value="ECO:0007669"/>
    <property type="project" value="UniProtKB-SubCell"/>
</dbReference>
<dbReference type="Pfam" id="PF10502">
    <property type="entry name" value="Peptidase_S26"/>
    <property type="match status" value="1"/>
</dbReference>
<dbReference type="EC" id="3.4.21.89" evidence="2"/>
<dbReference type="AlphaFoldDB" id="A0A381KP64"/>
<evidence type="ECO:0000313" key="4">
    <source>
        <dbReference type="EMBL" id="SUY92792.1"/>
    </source>
</evidence>
<reference evidence="4 5" key="1">
    <citation type="submission" date="2018-06" db="EMBL/GenBank/DDBJ databases">
        <authorList>
            <consortium name="Pathogen Informatics"/>
            <person name="Doyle S."/>
        </authorList>
    </citation>
    <scope>NUCLEOTIDE SEQUENCE [LARGE SCALE GENOMIC DNA]</scope>
    <source>
        <strain evidence="4 5">NCTC12119</strain>
    </source>
</reference>
<feature type="domain" description="Peptidase S26" evidence="3">
    <location>
        <begin position="57"/>
        <end position="174"/>
    </location>
</feature>
<dbReference type="GO" id="GO:0006465">
    <property type="term" value="P:signal peptide processing"/>
    <property type="evidence" value="ECO:0007669"/>
    <property type="project" value="InterPro"/>
</dbReference>
<keyword evidence="2" id="KW-0378">Hydrolase</keyword>
<keyword evidence="2" id="KW-0472">Membrane</keyword>
<dbReference type="Proteomes" id="UP000255528">
    <property type="component" value="Unassembled WGS sequence"/>
</dbReference>
<dbReference type="InterPro" id="IPR019533">
    <property type="entry name" value="Peptidase_S26"/>
</dbReference>
<keyword evidence="2" id="KW-0812">Transmembrane</keyword>
<proteinExistence type="inferred from homology"/>
<accession>A0A381KP64</accession>
<name>A0A381KP64_9ENTR</name>
<dbReference type="SUPFAM" id="SSF51306">
    <property type="entry name" value="LexA/Signal peptidase"/>
    <property type="match status" value="1"/>
</dbReference>
<dbReference type="Gene3D" id="2.10.109.10">
    <property type="entry name" value="Umud Fragment, subunit A"/>
    <property type="match status" value="1"/>
</dbReference>
<comment type="catalytic activity">
    <reaction evidence="2">
        <text>Cleavage of hydrophobic, N-terminal signal or leader sequences from secreted and periplasmic proteins.</text>
        <dbReference type="EC" id="3.4.21.89"/>
    </reaction>
</comment>
<evidence type="ECO:0000259" key="3">
    <source>
        <dbReference type="Pfam" id="PF10502"/>
    </source>
</evidence>
<keyword evidence="2" id="KW-1133">Transmembrane helix</keyword>
<organism evidence="4 5">
    <name type="scientific">Buttiauxella agrestis</name>
    <dbReference type="NCBI Taxonomy" id="82977"/>
    <lineage>
        <taxon>Bacteria</taxon>
        <taxon>Pseudomonadati</taxon>
        <taxon>Pseudomonadota</taxon>
        <taxon>Gammaproteobacteria</taxon>
        <taxon>Enterobacterales</taxon>
        <taxon>Enterobacteriaceae</taxon>
        <taxon>Buttiauxella</taxon>
    </lineage>
</organism>
<comment type="subcellular location">
    <subcellularLocation>
        <location evidence="2">Membrane</location>
        <topology evidence="2">Multi-pass membrane protein</topology>
    </subcellularLocation>
</comment>
<dbReference type="InterPro" id="IPR036286">
    <property type="entry name" value="LexA/Signal_pep-like_sf"/>
</dbReference>
<sequence length="175" mass="19609">MSIKAVDKYIPKVRGMLNLDLYGPINLALIAFFAWLVFSRFSFGYGLLNGCLPADFYMIDHANTLVSRGSLIAFNMPKTVRFINEGEKVIKIVAGVGGDKLRITMDGVYNGTKFYAANARRISHKYQVSPKLIERELVVPDGEVFLIGQTDHSWDSRFWGTVKLTSVIGTTYAIF</sequence>
<dbReference type="RefSeq" id="WP_115632031.1">
    <property type="nucleotide sequence ID" value="NZ_UIGI01000002.1"/>
</dbReference>
<dbReference type="GO" id="GO:0009003">
    <property type="term" value="F:signal peptidase activity"/>
    <property type="evidence" value="ECO:0007669"/>
    <property type="project" value="UniProtKB-EC"/>
</dbReference>
<dbReference type="NCBIfam" id="TIGR02227">
    <property type="entry name" value="sigpep_I_bact"/>
    <property type="match status" value="1"/>
</dbReference>
<evidence type="ECO:0000256" key="2">
    <source>
        <dbReference type="RuleBase" id="RU362042"/>
    </source>
</evidence>
<comment type="caution">
    <text evidence="2">Lacks conserved residue(s) required for the propagation of feature annotation.</text>
</comment>
<gene>
    <name evidence="4" type="ORF">NCTC12119_04821</name>
</gene>
<evidence type="ECO:0000256" key="1">
    <source>
        <dbReference type="ARBA" id="ARBA00019232"/>
    </source>
</evidence>
<evidence type="ECO:0000313" key="5">
    <source>
        <dbReference type="Proteomes" id="UP000255528"/>
    </source>
</evidence>
<dbReference type="InterPro" id="IPR000223">
    <property type="entry name" value="Pept_S26A_signal_pept_1"/>
</dbReference>
<dbReference type="GO" id="GO:0004252">
    <property type="term" value="F:serine-type endopeptidase activity"/>
    <property type="evidence" value="ECO:0007669"/>
    <property type="project" value="InterPro"/>
</dbReference>
<comment type="similarity">
    <text evidence="2">Belongs to the peptidase S26 family.</text>
</comment>
<protein>
    <recommendedName>
        <fullName evidence="1 2">Signal peptidase I</fullName>
        <ecNumber evidence="2">3.4.21.89</ecNumber>
    </recommendedName>
</protein>
<feature type="transmembrane region" description="Helical" evidence="2">
    <location>
        <begin position="21"/>
        <end position="38"/>
    </location>
</feature>